<name>A0A0A9EEV2_ARUDO</name>
<dbReference type="AlphaFoldDB" id="A0A0A9EEV2"/>
<protein>
    <submittedName>
        <fullName evidence="1">Uncharacterized protein</fullName>
    </submittedName>
</protein>
<proteinExistence type="predicted"/>
<organism evidence="1">
    <name type="scientific">Arundo donax</name>
    <name type="common">Giant reed</name>
    <name type="synonym">Donax arundinaceus</name>
    <dbReference type="NCBI Taxonomy" id="35708"/>
    <lineage>
        <taxon>Eukaryota</taxon>
        <taxon>Viridiplantae</taxon>
        <taxon>Streptophyta</taxon>
        <taxon>Embryophyta</taxon>
        <taxon>Tracheophyta</taxon>
        <taxon>Spermatophyta</taxon>
        <taxon>Magnoliopsida</taxon>
        <taxon>Liliopsida</taxon>
        <taxon>Poales</taxon>
        <taxon>Poaceae</taxon>
        <taxon>PACMAD clade</taxon>
        <taxon>Arundinoideae</taxon>
        <taxon>Arundineae</taxon>
        <taxon>Arundo</taxon>
    </lineage>
</organism>
<evidence type="ECO:0000313" key="1">
    <source>
        <dbReference type="EMBL" id="JAD99299.1"/>
    </source>
</evidence>
<reference evidence="1" key="2">
    <citation type="journal article" date="2015" name="Data Brief">
        <title>Shoot transcriptome of the giant reed, Arundo donax.</title>
        <authorList>
            <person name="Barrero R.A."/>
            <person name="Guerrero F.D."/>
            <person name="Moolhuijzen P."/>
            <person name="Goolsby J.A."/>
            <person name="Tidwell J."/>
            <person name="Bellgard S.E."/>
            <person name="Bellgard M.I."/>
        </authorList>
    </citation>
    <scope>NUCLEOTIDE SEQUENCE</scope>
    <source>
        <tissue evidence="1">Shoot tissue taken approximately 20 cm above the soil surface</tissue>
    </source>
</reference>
<reference evidence="1" key="1">
    <citation type="submission" date="2014-09" db="EMBL/GenBank/DDBJ databases">
        <authorList>
            <person name="Magalhaes I.L.F."/>
            <person name="Oliveira U."/>
            <person name="Santos F.R."/>
            <person name="Vidigal T.H.D.A."/>
            <person name="Brescovit A.D."/>
            <person name="Santos A.J."/>
        </authorList>
    </citation>
    <scope>NUCLEOTIDE SEQUENCE</scope>
    <source>
        <tissue evidence="1">Shoot tissue taken approximately 20 cm above the soil surface</tissue>
    </source>
</reference>
<sequence length="34" mass="3904">MSMSVNLCKCHLELFGDHTIILPPSQEHTYTMLI</sequence>
<dbReference type="EMBL" id="GBRH01198596">
    <property type="protein sequence ID" value="JAD99299.1"/>
    <property type="molecule type" value="Transcribed_RNA"/>
</dbReference>
<accession>A0A0A9EEV2</accession>